<evidence type="ECO:0000313" key="6">
    <source>
        <dbReference type="Proteomes" id="UP000549913"/>
    </source>
</evidence>
<dbReference type="InterPro" id="IPR016032">
    <property type="entry name" value="Sig_transdc_resp-reg_C-effctor"/>
</dbReference>
<dbReference type="InterPro" id="IPR011990">
    <property type="entry name" value="TPR-like_helical_dom_sf"/>
</dbReference>
<dbReference type="PANTHER" id="PTHR44688:SF16">
    <property type="entry name" value="DNA-BINDING TRANSCRIPTIONAL ACTIVATOR DEVR_DOSR"/>
    <property type="match status" value="1"/>
</dbReference>
<keyword evidence="3" id="KW-0804">Transcription</keyword>
<evidence type="ECO:0000313" key="5">
    <source>
        <dbReference type="EMBL" id="NYD71434.1"/>
    </source>
</evidence>
<dbReference type="GO" id="GO:0006355">
    <property type="term" value="P:regulation of DNA-templated transcription"/>
    <property type="evidence" value="ECO:0007669"/>
    <property type="project" value="InterPro"/>
</dbReference>
<name>A0A852SRU3_9MICO</name>
<evidence type="ECO:0000259" key="4">
    <source>
        <dbReference type="PROSITE" id="PS50043"/>
    </source>
</evidence>
<dbReference type="Gene3D" id="1.10.10.10">
    <property type="entry name" value="Winged helix-like DNA-binding domain superfamily/Winged helix DNA-binding domain"/>
    <property type="match status" value="1"/>
</dbReference>
<evidence type="ECO:0000256" key="2">
    <source>
        <dbReference type="ARBA" id="ARBA00023125"/>
    </source>
</evidence>
<dbReference type="InterPro" id="IPR000792">
    <property type="entry name" value="Tscrpt_reg_LuxR_C"/>
</dbReference>
<dbReference type="PANTHER" id="PTHR44688">
    <property type="entry name" value="DNA-BINDING TRANSCRIPTIONAL ACTIVATOR DEVR_DOSR"/>
    <property type="match status" value="1"/>
</dbReference>
<sequence length="824" mass="86967">MTGRGVIVSGERGSGRSTFVRSVVAGVDEPLRRRLWVHDDDSPLDGQSGKRLAEAVVRGDVVPVLVTAVRSSAEPWLDRLTDEFEPLRLRLDPFDRAAVLRIARRLLGGPLAAEAVPILLPRRDGGDLVVLREAVRELKATGALVDNDGIWLLSGSSPRLEGLRRLLFARLDLPFPTADVETALDLVALAPELGLERTRDVLGAQLGSEAQSVLELLESTGAIDVLGLDDAVRCRVHDPVAEQLLPHTIGRLRRRRLSNAIVEALSDRPAAESDERELLALARLALPLDWNVDGAALTRAAETALRASRVDLASRLAAAALKNGAPIEASFVLAAAESQLGHPADALARLREIDVDEAVHPGRARIYEQLVQLVEARVADPDSSWSLPTGPSRSGVGSDSELASLSIEQGGTDAVISSVVPVDHSLVLEGERVAFEASLLVMRGHSRNAVDELRDVEATLCAAGADTFRVRWGQIYSMLWDQSFDTTLEQLSLLGDEAASLGRAEQESLCRWSAAVALGHAGRVAEAVPELRTALHGLERFELGEAALLAQLALAQALAAAGEGAEANGTLAPILAASAGKPLLEGWARDAHGWVLHGLGEHREAVDEFLAAASIHGGMGFSLSEIIALSGAARSGAAARVVGRMEELATTVDGCSIVLLVRQARALARKQAPDGADPDLADEFDGIGETAASLGMHAHAQEAFSAAAELHVAEGRTRPAAASSRRAAAHAAICRAGAPGDAGPSGPQLSDREREIVDLVLQGRSNREIAETLVLSVRTVETHLLRVYRKLGVRGRSELAGALSGSGVGIPGASKALQDSELNS</sequence>
<dbReference type="GO" id="GO:0003677">
    <property type="term" value="F:DNA binding"/>
    <property type="evidence" value="ECO:0007669"/>
    <property type="project" value="UniProtKB-KW"/>
</dbReference>
<dbReference type="EMBL" id="JACCBM010000001">
    <property type="protein sequence ID" value="NYD71434.1"/>
    <property type="molecule type" value="Genomic_DNA"/>
</dbReference>
<dbReference type="RefSeq" id="WP_179548390.1">
    <property type="nucleotide sequence ID" value="NZ_BSEW01000002.1"/>
</dbReference>
<evidence type="ECO:0000256" key="1">
    <source>
        <dbReference type="ARBA" id="ARBA00023015"/>
    </source>
</evidence>
<dbReference type="PROSITE" id="PS50043">
    <property type="entry name" value="HTH_LUXR_2"/>
    <property type="match status" value="1"/>
</dbReference>
<dbReference type="PROSITE" id="PS00622">
    <property type="entry name" value="HTH_LUXR_1"/>
    <property type="match status" value="1"/>
</dbReference>
<dbReference type="Pfam" id="PF00196">
    <property type="entry name" value="GerE"/>
    <property type="match status" value="1"/>
</dbReference>
<accession>A0A852SRU3</accession>
<protein>
    <submittedName>
        <fullName evidence="5">DNA-binding CsgD family transcriptional regulator/tetratricopeptide (TPR) repeat protein</fullName>
    </submittedName>
</protein>
<organism evidence="5 6">
    <name type="scientific">Herbiconiux flava</name>
    <dbReference type="NCBI Taxonomy" id="881268"/>
    <lineage>
        <taxon>Bacteria</taxon>
        <taxon>Bacillati</taxon>
        <taxon>Actinomycetota</taxon>
        <taxon>Actinomycetes</taxon>
        <taxon>Micrococcales</taxon>
        <taxon>Microbacteriaceae</taxon>
        <taxon>Herbiconiux</taxon>
    </lineage>
</organism>
<reference evidence="5 6" key="1">
    <citation type="submission" date="2020-07" db="EMBL/GenBank/DDBJ databases">
        <title>Sequencing the genomes of 1000 actinobacteria strains.</title>
        <authorList>
            <person name="Klenk H.-P."/>
        </authorList>
    </citation>
    <scope>NUCLEOTIDE SEQUENCE [LARGE SCALE GENOMIC DNA]</scope>
    <source>
        <strain evidence="5 6">DSM 26474</strain>
    </source>
</reference>
<feature type="domain" description="HTH luxR-type" evidence="4">
    <location>
        <begin position="742"/>
        <end position="807"/>
    </location>
</feature>
<dbReference type="InterPro" id="IPR036388">
    <property type="entry name" value="WH-like_DNA-bd_sf"/>
</dbReference>
<gene>
    <name evidence="5" type="ORF">BJ984_002592</name>
</gene>
<dbReference type="PRINTS" id="PR00038">
    <property type="entry name" value="HTHLUXR"/>
</dbReference>
<dbReference type="SUPFAM" id="SSF48452">
    <property type="entry name" value="TPR-like"/>
    <property type="match status" value="1"/>
</dbReference>
<keyword evidence="6" id="KW-1185">Reference proteome</keyword>
<dbReference type="Proteomes" id="UP000549913">
    <property type="component" value="Unassembled WGS sequence"/>
</dbReference>
<keyword evidence="2 5" id="KW-0238">DNA-binding</keyword>
<proteinExistence type="predicted"/>
<dbReference type="SUPFAM" id="SSF46894">
    <property type="entry name" value="C-terminal effector domain of the bipartite response regulators"/>
    <property type="match status" value="1"/>
</dbReference>
<dbReference type="CDD" id="cd06170">
    <property type="entry name" value="LuxR_C_like"/>
    <property type="match status" value="1"/>
</dbReference>
<dbReference type="SMART" id="SM00421">
    <property type="entry name" value="HTH_LUXR"/>
    <property type="match status" value="1"/>
</dbReference>
<dbReference type="AlphaFoldDB" id="A0A852SRU3"/>
<keyword evidence="1" id="KW-0805">Transcription regulation</keyword>
<evidence type="ECO:0000256" key="3">
    <source>
        <dbReference type="ARBA" id="ARBA00023163"/>
    </source>
</evidence>
<comment type="caution">
    <text evidence="5">The sequence shown here is derived from an EMBL/GenBank/DDBJ whole genome shotgun (WGS) entry which is preliminary data.</text>
</comment>